<evidence type="ECO:0000256" key="8">
    <source>
        <dbReference type="SAM" id="SignalP"/>
    </source>
</evidence>
<feature type="domain" description="Neurotransmitter-gated ion-channel ligand-binding" evidence="9">
    <location>
        <begin position="77"/>
        <end position="148"/>
    </location>
</feature>
<dbReference type="Pfam" id="PF02931">
    <property type="entry name" value="Neur_chan_LBD"/>
    <property type="match status" value="1"/>
</dbReference>
<dbReference type="SUPFAM" id="SSF90112">
    <property type="entry name" value="Neurotransmitter-gated ion-channel transmembrane pore"/>
    <property type="match status" value="1"/>
</dbReference>
<dbReference type="Gene3D" id="1.20.58.390">
    <property type="entry name" value="Neurotransmitter-gated ion-channel transmembrane domain"/>
    <property type="match status" value="2"/>
</dbReference>
<dbReference type="FunFam" id="1.20.58.390:FF:000016">
    <property type="entry name" value="Putative acetylcholine receptor subunit alpha"/>
    <property type="match status" value="1"/>
</dbReference>
<keyword evidence="3 7" id="KW-1133">Transmembrane helix</keyword>
<feature type="signal peptide" evidence="8">
    <location>
        <begin position="1"/>
        <end position="20"/>
    </location>
</feature>
<dbReference type="InterPro" id="IPR036719">
    <property type="entry name" value="Neuro-gated_channel_TM_sf"/>
</dbReference>
<evidence type="ECO:0000259" key="9">
    <source>
        <dbReference type="Pfam" id="PF02931"/>
    </source>
</evidence>
<protein>
    <recommendedName>
        <fullName evidence="6">Acetylcholine receptor subunit alpha</fullName>
    </recommendedName>
</protein>
<keyword evidence="8" id="KW-0732">Signal</keyword>
<dbReference type="FunFam" id="1.20.58.390:FF:000013">
    <property type="entry name" value="Putative acetylcholine receptor subunit alpha"/>
    <property type="match status" value="1"/>
</dbReference>
<gene>
    <name evidence="11" type="primary">CHRNA1</name>
</gene>
<evidence type="ECO:0000256" key="7">
    <source>
        <dbReference type="SAM" id="Phobius"/>
    </source>
</evidence>
<dbReference type="Gene3D" id="2.70.170.10">
    <property type="entry name" value="Neurotransmitter-gated ion-channel ligand-binding domain"/>
    <property type="match status" value="2"/>
</dbReference>
<dbReference type="CDD" id="cd19064">
    <property type="entry name" value="LGIC_TM_nAChR"/>
    <property type="match status" value="1"/>
</dbReference>
<evidence type="ECO:0000313" key="11">
    <source>
        <dbReference type="Ensembl" id="ENSEASP00005054924.1"/>
    </source>
</evidence>
<evidence type="ECO:0000256" key="3">
    <source>
        <dbReference type="ARBA" id="ARBA00022989"/>
    </source>
</evidence>
<keyword evidence="2 7" id="KW-0812">Transmembrane</keyword>
<evidence type="ECO:0000313" key="12">
    <source>
        <dbReference type="Proteomes" id="UP000694387"/>
    </source>
</evidence>
<dbReference type="InterPro" id="IPR006029">
    <property type="entry name" value="Neurotrans-gated_channel_TM"/>
</dbReference>
<dbReference type="Proteomes" id="UP000694387">
    <property type="component" value="Chromosome 4"/>
</dbReference>
<comment type="subunit">
    <text evidence="5">One of the alpha chains that assemble within the acetylcholine receptor, a pentamer of two alpha chains, a beta, a delta, and a gamma (in immature muscle) or epsilon (in mature muscle) chains. The muscle heteropentamer composed of alpha-1, beta-1, delta, epsilon subunits interacts with the alpha-conotoxin ImII.</text>
</comment>
<dbReference type="AlphaFoldDB" id="A0A9L0JNX6"/>
<dbReference type="Pfam" id="PF02932">
    <property type="entry name" value="Neur_chan_memb"/>
    <property type="match status" value="1"/>
</dbReference>
<keyword evidence="4 7" id="KW-0472">Membrane</keyword>
<dbReference type="GeneTree" id="ENSGT00940000156851"/>
<dbReference type="InterPro" id="IPR006202">
    <property type="entry name" value="Neur_chan_lig-bd"/>
</dbReference>
<feature type="transmembrane region" description="Helical" evidence="7">
    <location>
        <begin position="150"/>
        <end position="173"/>
    </location>
</feature>
<evidence type="ECO:0000256" key="2">
    <source>
        <dbReference type="ARBA" id="ARBA00022692"/>
    </source>
</evidence>
<evidence type="ECO:0000256" key="5">
    <source>
        <dbReference type="ARBA" id="ARBA00038643"/>
    </source>
</evidence>
<name>A0A9L0JNX6_EQUAS</name>
<dbReference type="PANTHER" id="PTHR18945">
    <property type="entry name" value="NEUROTRANSMITTER GATED ION CHANNEL"/>
    <property type="match status" value="1"/>
</dbReference>
<dbReference type="InterPro" id="IPR006201">
    <property type="entry name" value="Neur_channel"/>
</dbReference>
<feature type="chain" id="PRO_5040464123" description="Acetylcholine receptor subunit alpha" evidence="8">
    <location>
        <begin position="21"/>
        <end position="375"/>
    </location>
</feature>
<feature type="transmembrane region" description="Helical" evidence="7">
    <location>
        <begin position="215"/>
        <end position="234"/>
    </location>
</feature>
<feature type="transmembrane region" description="Helical" evidence="7">
    <location>
        <begin position="185"/>
        <end position="203"/>
    </location>
</feature>
<dbReference type="Ensembl" id="ENSEAST00005064079.1">
    <property type="protein sequence ID" value="ENSEASP00005054924.1"/>
    <property type="gene ID" value="ENSEASG00005022581.2"/>
</dbReference>
<evidence type="ECO:0000259" key="10">
    <source>
        <dbReference type="Pfam" id="PF02932"/>
    </source>
</evidence>
<reference evidence="11 12" key="1">
    <citation type="journal article" date="2020" name="Nat. Commun.">
        <title>Donkey genomes provide new insights into domestication and selection for coat color.</title>
        <authorList>
            <person name="Wang"/>
            <person name="C."/>
            <person name="Li"/>
            <person name="H."/>
            <person name="Guo"/>
            <person name="Y."/>
            <person name="Huang"/>
            <person name="J."/>
            <person name="Sun"/>
            <person name="Y."/>
            <person name="Min"/>
            <person name="J."/>
            <person name="Wang"/>
            <person name="J."/>
            <person name="Fang"/>
            <person name="X."/>
            <person name="Zhao"/>
            <person name="Z."/>
            <person name="Wang"/>
            <person name="S."/>
            <person name="Zhang"/>
            <person name="Y."/>
            <person name="Liu"/>
            <person name="Q."/>
            <person name="Jiang"/>
            <person name="Q."/>
            <person name="Wang"/>
            <person name="X."/>
            <person name="Guo"/>
            <person name="Y."/>
            <person name="Yang"/>
            <person name="C."/>
            <person name="Wang"/>
            <person name="Y."/>
            <person name="Tian"/>
            <person name="F."/>
            <person name="Zhuang"/>
            <person name="G."/>
            <person name="Fan"/>
            <person name="Y."/>
            <person name="Gao"/>
            <person name="Q."/>
            <person name="Li"/>
            <person name="Y."/>
            <person name="Ju"/>
            <person name="Z."/>
            <person name="Li"/>
            <person name="J."/>
            <person name="Li"/>
            <person name="R."/>
            <person name="Hou"/>
            <person name="M."/>
            <person name="Yang"/>
            <person name="G."/>
            <person name="Liu"/>
            <person name="G."/>
            <person name="Liu"/>
            <person name="W."/>
            <person name="Guo"/>
            <person name="J."/>
            <person name="Pan"/>
            <person name="S."/>
            <person name="Fan"/>
            <person name="G."/>
            <person name="Zhang"/>
            <person name="W."/>
            <person name="Zhang"/>
            <person name="R."/>
            <person name="Yu"/>
            <person name="J."/>
            <person name="Zhang"/>
            <person name="X."/>
            <person name="Yin"/>
            <person name="Q."/>
            <person name="Ji"/>
            <person name="C."/>
            <person name="Jin"/>
            <person name="Y."/>
            <person name="Yue"/>
            <person name="G."/>
            <person name="Liu"/>
            <person name="M."/>
            <person name="Xu"/>
            <person name="J."/>
            <person name="Liu"/>
            <person name="S."/>
            <person name="Jordana"/>
            <person name="J."/>
            <person name="Noce"/>
            <person name="A."/>
            <person name="Amills"/>
            <person name="M."/>
            <person name="Wu"/>
            <person name="D.D."/>
            <person name="Li"/>
            <person name="S."/>
            <person name="Zhou"/>
            <person name="X. and Zhong"/>
            <person name="J."/>
        </authorList>
    </citation>
    <scope>NUCLEOTIDE SEQUENCE [LARGE SCALE GENOMIC DNA]</scope>
</reference>
<dbReference type="GO" id="GO:0004888">
    <property type="term" value="F:transmembrane signaling receptor activity"/>
    <property type="evidence" value="ECO:0007669"/>
    <property type="project" value="InterPro"/>
</dbReference>
<evidence type="ECO:0000256" key="4">
    <source>
        <dbReference type="ARBA" id="ARBA00023136"/>
    </source>
</evidence>
<organism evidence="11 12">
    <name type="scientific">Equus asinus</name>
    <name type="common">Donkey</name>
    <name type="synonym">Equus africanus asinus</name>
    <dbReference type="NCBI Taxonomy" id="9793"/>
    <lineage>
        <taxon>Eukaryota</taxon>
        <taxon>Metazoa</taxon>
        <taxon>Chordata</taxon>
        <taxon>Craniata</taxon>
        <taxon>Vertebrata</taxon>
        <taxon>Euteleostomi</taxon>
        <taxon>Mammalia</taxon>
        <taxon>Eutheria</taxon>
        <taxon>Laurasiatheria</taxon>
        <taxon>Perissodactyla</taxon>
        <taxon>Equidae</taxon>
        <taxon>Equus</taxon>
    </lineage>
</organism>
<reference evidence="11" key="2">
    <citation type="submission" date="2025-08" db="UniProtKB">
        <authorList>
            <consortium name="Ensembl"/>
        </authorList>
    </citation>
    <scope>IDENTIFICATION</scope>
</reference>
<dbReference type="SUPFAM" id="SSF63712">
    <property type="entry name" value="Nicotinic receptor ligand binding domain-like"/>
    <property type="match status" value="1"/>
</dbReference>
<dbReference type="GO" id="GO:0005230">
    <property type="term" value="F:extracellular ligand-gated monoatomic ion channel activity"/>
    <property type="evidence" value="ECO:0007669"/>
    <property type="project" value="InterPro"/>
</dbReference>
<accession>A0A9L0JNX6</accession>
<dbReference type="GO" id="GO:0016020">
    <property type="term" value="C:membrane"/>
    <property type="evidence" value="ECO:0007669"/>
    <property type="project" value="UniProtKB-SubCell"/>
</dbReference>
<feature type="transmembrane region" description="Helical" evidence="7">
    <location>
        <begin position="347"/>
        <end position="369"/>
    </location>
</feature>
<dbReference type="InterPro" id="IPR038050">
    <property type="entry name" value="Neuro_actylchol_rec"/>
</dbReference>
<reference evidence="11" key="3">
    <citation type="submission" date="2025-09" db="UniProtKB">
        <authorList>
            <consortium name="Ensembl"/>
        </authorList>
    </citation>
    <scope>IDENTIFICATION</scope>
</reference>
<comment type="subcellular location">
    <subcellularLocation>
        <location evidence="1">Membrane</location>
        <topology evidence="1">Multi-pass membrane protein</topology>
    </subcellularLocation>
</comment>
<keyword evidence="12" id="KW-1185">Reference proteome</keyword>
<dbReference type="InterPro" id="IPR036734">
    <property type="entry name" value="Neur_chan_lig-bd_sf"/>
</dbReference>
<feature type="domain" description="Neurotransmitter-gated ion-channel transmembrane" evidence="10">
    <location>
        <begin position="156"/>
        <end position="364"/>
    </location>
</feature>
<proteinExistence type="predicted"/>
<evidence type="ECO:0000256" key="1">
    <source>
        <dbReference type="ARBA" id="ARBA00004141"/>
    </source>
</evidence>
<sequence>MEPWPLLLLLGLCSAGLVLCSEHETRLVAKLFENYNSVVRPVEDHRKVVEVTVGLQLIQLINVDEVNQIVTTNVRLKQNCSMKLGTWTYDGSVVAINPESDQPDLSNFMESGEWVIKESRGWKHWVFYACCPSTPYLDITYHFVMQRLPLYFIVNVIIPCLLFSFLTGLVFYLPTDSGEKMTLSISVLLSLTVFLLVIVELIPSTSSAVPLIGKYMLFTMVFVITSIIITVIVINTHHRSPSTHVMPEWVRQVFIDTIPNIMFFSTMKRPSREKQDRKIFTEDIDISDISGKPGPPPMGFHSPLIKHPEVKSAIEGVKYIAETMKSDQESNNAAEEWKYVAMVMDHILLGVFMLVCIIGTLAVFAGRLIELNQQG</sequence>
<evidence type="ECO:0000256" key="6">
    <source>
        <dbReference type="ARBA" id="ARBA00041177"/>
    </source>
</evidence>